<keyword evidence="3" id="KW-0732">Signal</keyword>
<dbReference type="PRINTS" id="PR00160">
    <property type="entry name" value="GLUTAREDOXIN"/>
</dbReference>
<evidence type="ECO:0000259" key="4">
    <source>
        <dbReference type="Pfam" id="PF00462"/>
    </source>
</evidence>
<keyword evidence="2" id="KW-0676">Redox-active center</keyword>
<keyword evidence="1" id="KW-1015">Disulfide bond</keyword>
<feature type="domain" description="Glutaredoxin" evidence="4">
    <location>
        <begin position="55"/>
        <end position="116"/>
    </location>
</feature>
<keyword evidence="6" id="KW-1185">Reference proteome</keyword>
<gene>
    <name evidence="5" type="ORF">AKO1_007441</name>
</gene>
<dbReference type="GO" id="GO:0005737">
    <property type="term" value="C:cytoplasm"/>
    <property type="evidence" value="ECO:0007669"/>
    <property type="project" value="TreeGrafter"/>
</dbReference>
<reference evidence="5 6" key="1">
    <citation type="submission" date="2024-03" db="EMBL/GenBank/DDBJ databases">
        <title>The Acrasis kona genome and developmental transcriptomes reveal deep origins of eukaryotic multicellular pathways.</title>
        <authorList>
            <person name="Sheikh S."/>
            <person name="Fu C.-J."/>
            <person name="Brown M.W."/>
            <person name="Baldauf S.L."/>
        </authorList>
    </citation>
    <scope>NUCLEOTIDE SEQUENCE [LARGE SCALE GENOMIC DNA]</scope>
    <source>
        <strain evidence="5 6">ATCC MYA-3509</strain>
    </source>
</reference>
<dbReference type="EMBL" id="JAOPGA020000603">
    <property type="protein sequence ID" value="KAL0479830.1"/>
    <property type="molecule type" value="Genomic_DNA"/>
</dbReference>
<organism evidence="5 6">
    <name type="scientific">Acrasis kona</name>
    <dbReference type="NCBI Taxonomy" id="1008807"/>
    <lineage>
        <taxon>Eukaryota</taxon>
        <taxon>Discoba</taxon>
        <taxon>Heterolobosea</taxon>
        <taxon>Tetramitia</taxon>
        <taxon>Eutetramitia</taxon>
        <taxon>Acrasidae</taxon>
        <taxon>Acrasis</taxon>
    </lineage>
</organism>
<feature type="chain" id="PRO_5043340868" evidence="3">
    <location>
        <begin position="31"/>
        <end position="151"/>
    </location>
</feature>
<evidence type="ECO:0000256" key="1">
    <source>
        <dbReference type="ARBA" id="ARBA00023157"/>
    </source>
</evidence>
<dbReference type="CDD" id="cd03419">
    <property type="entry name" value="GRX_GRXh_1_2_like"/>
    <property type="match status" value="1"/>
</dbReference>
<evidence type="ECO:0000256" key="3">
    <source>
        <dbReference type="SAM" id="SignalP"/>
    </source>
</evidence>
<protein>
    <submittedName>
        <fullName evidence="5">GRXC3</fullName>
    </submittedName>
</protein>
<dbReference type="Pfam" id="PF00462">
    <property type="entry name" value="Glutaredoxin"/>
    <property type="match status" value="1"/>
</dbReference>
<dbReference type="InterPro" id="IPR002109">
    <property type="entry name" value="Glutaredoxin"/>
</dbReference>
<dbReference type="PANTHER" id="PTHR45694">
    <property type="entry name" value="GLUTAREDOXIN 2"/>
    <property type="match status" value="1"/>
</dbReference>
<feature type="signal peptide" evidence="3">
    <location>
        <begin position="1"/>
        <end position="30"/>
    </location>
</feature>
<evidence type="ECO:0000256" key="2">
    <source>
        <dbReference type="ARBA" id="ARBA00023284"/>
    </source>
</evidence>
<accession>A0AAW2YRR1</accession>
<dbReference type="PROSITE" id="PS00195">
    <property type="entry name" value="GLUTAREDOXIN_1"/>
    <property type="match status" value="1"/>
</dbReference>
<dbReference type="SUPFAM" id="SSF52833">
    <property type="entry name" value="Thioredoxin-like"/>
    <property type="match status" value="1"/>
</dbReference>
<dbReference type="PROSITE" id="PS51354">
    <property type="entry name" value="GLUTAREDOXIN_2"/>
    <property type="match status" value="1"/>
</dbReference>
<dbReference type="GO" id="GO:0034599">
    <property type="term" value="P:cellular response to oxidative stress"/>
    <property type="evidence" value="ECO:0007669"/>
    <property type="project" value="TreeGrafter"/>
</dbReference>
<proteinExistence type="predicted"/>
<name>A0AAW2YRR1_9EUKA</name>
<sequence length="151" mass="17097">MNYSNQIKMRLGALLVLSVIAAFLMVSVYAKTSDQTEQPDQIEQLINDKVKNNKVVVFSKSYCPYCARAKGLLKSLSVKAEILELDQREDGQKIQSTLYEKFTKSRTVPSIWFDGKWFGGSDKLMQSLQDGTLYGTLKEANIEFVPEKSEL</sequence>
<evidence type="ECO:0000313" key="5">
    <source>
        <dbReference type="EMBL" id="KAL0479830.1"/>
    </source>
</evidence>
<dbReference type="InterPro" id="IPR014025">
    <property type="entry name" value="Glutaredoxin_subgr"/>
</dbReference>
<dbReference type="AlphaFoldDB" id="A0AAW2YRR1"/>
<dbReference type="Proteomes" id="UP001431209">
    <property type="component" value="Unassembled WGS sequence"/>
</dbReference>
<dbReference type="GO" id="GO:0015038">
    <property type="term" value="F:glutathione disulfide oxidoreductase activity"/>
    <property type="evidence" value="ECO:0007669"/>
    <property type="project" value="TreeGrafter"/>
</dbReference>
<comment type="caution">
    <text evidence="5">The sequence shown here is derived from an EMBL/GenBank/DDBJ whole genome shotgun (WGS) entry which is preliminary data.</text>
</comment>
<dbReference type="Gene3D" id="3.40.30.10">
    <property type="entry name" value="Glutaredoxin"/>
    <property type="match status" value="1"/>
</dbReference>
<evidence type="ECO:0000313" key="6">
    <source>
        <dbReference type="Proteomes" id="UP001431209"/>
    </source>
</evidence>
<dbReference type="InterPro" id="IPR011767">
    <property type="entry name" value="GLR_AS"/>
</dbReference>
<dbReference type="InterPro" id="IPR036249">
    <property type="entry name" value="Thioredoxin-like_sf"/>
</dbReference>
<dbReference type="PANTHER" id="PTHR45694:SF18">
    <property type="entry name" value="GLUTAREDOXIN-1-RELATED"/>
    <property type="match status" value="1"/>
</dbReference>